<dbReference type="eggNOG" id="arCOG01203">
    <property type="taxonomic scope" value="Archaea"/>
</dbReference>
<name>D7DAP5_STAHD</name>
<dbReference type="PANTHER" id="PTHR33933:SF1">
    <property type="entry name" value="PROTEIN ADENYLYLTRANSFERASE MNTA-RELATED"/>
    <property type="match status" value="1"/>
</dbReference>
<protein>
    <submittedName>
        <fullName evidence="2">DNA polymerase beta domain protein region</fullName>
    </submittedName>
</protein>
<evidence type="ECO:0000313" key="2">
    <source>
        <dbReference type="EMBL" id="ADI31242.1"/>
    </source>
</evidence>
<gene>
    <name evidence="2" type="ordered locus">Shell_0094</name>
</gene>
<dbReference type="SUPFAM" id="SSF81301">
    <property type="entry name" value="Nucleotidyltransferase"/>
    <property type="match status" value="1"/>
</dbReference>
<dbReference type="STRING" id="591019.Shell_0094"/>
<evidence type="ECO:0000313" key="3">
    <source>
        <dbReference type="Proteomes" id="UP000002573"/>
    </source>
</evidence>
<dbReference type="InterPro" id="IPR052548">
    <property type="entry name" value="Type_VII_TA_antitoxin"/>
</dbReference>
<dbReference type="Gene3D" id="3.30.460.10">
    <property type="entry name" value="Beta Polymerase, domain 2"/>
    <property type="match status" value="1"/>
</dbReference>
<dbReference type="PANTHER" id="PTHR33933">
    <property type="entry name" value="NUCLEOTIDYLTRANSFERASE"/>
    <property type="match status" value="1"/>
</dbReference>
<reference evidence="3" key="1">
    <citation type="submission" date="2010-05" db="EMBL/GenBank/DDBJ databases">
        <title>Complete sequence of Staphylothermus hellenicus DSM 12710.</title>
        <authorList>
            <consortium name="US DOE Joint Genome Institute"/>
            <person name="Lucas S."/>
            <person name="Copeland A."/>
            <person name="Lapidus A."/>
            <person name="Cheng J.-F."/>
            <person name="Bruce D."/>
            <person name="Goodwin L."/>
            <person name="Pitluck S."/>
            <person name="Davenport K."/>
            <person name="Detter J.C."/>
            <person name="Han C."/>
            <person name="Tapia R."/>
            <person name="Larimer F."/>
            <person name="Land M."/>
            <person name="Hauser L."/>
            <person name="Kyrpides N."/>
            <person name="Mikhailova N."/>
            <person name="Anderson I.J."/>
            <person name="Woyke T."/>
        </authorList>
    </citation>
    <scope>NUCLEOTIDE SEQUENCE [LARGE SCALE GENOMIC DNA]</scope>
    <source>
        <strain evidence="3">DSM 12710 / JCM 10830 / BK20S6-10-b1 / P8</strain>
    </source>
</reference>
<dbReference type="InterPro" id="IPR002934">
    <property type="entry name" value="Polymerase_NTP_transf_dom"/>
</dbReference>
<dbReference type="EMBL" id="CP002051">
    <property type="protein sequence ID" value="ADI31242.1"/>
    <property type="molecule type" value="Genomic_DNA"/>
</dbReference>
<accession>D7DAP5</accession>
<dbReference type="KEGG" id="shc:Shell_0094"/>
<evidence type="ECO:0000259" key="1">
    <source>
        <dbReference type="Pfam" id="PF01909"/>
    </source>
</evidence>
<keyword evidence="3" id="KW-1185">Reference proteome</keyword>
<dbReference type="GeneID" id="9233383"/>
<dbReference type="RefSeq" id="WP_013142440.1">
    <property type="nucleotide sequence ID" value="NC_014205.1"/>
</dbReference>
<feature type="domain" description="Polymerase nucleotidyl transferase" evidence="1">
    <location>
        <begin position="18"/>
        <end position="98"/>
    </location>
</feature>
<dbReference type="GO" id="GO:0016779">
    <property type="term" value="F:nucleotidyltransferase activity"/>
    <property type="evidence" value="ECO:0007669"/>
    <property type="project" value="InterPro"/>
</dbReference>
<dbReference type="Proteomes" id="UP000002573">
    <property type="component" value="Chromosome"/>
</dbReference>
<sequence length="171" mass="19952">MFRKGLNNIPEPFRTLVSRLLAELLRLFNGRLKSLVVYGSVARGDYRKDSDIDLLIIIEGLPRSRLERIRLFTKAESKLDELLDKLLDKGYAVSFSPIIKTPEEAVRISPIYLDMVEDAIIVYDENGFFEKILMGLKKKLEQLGAERVRLGKKWYWRLKKNYRFGEVISIE</sequence>
<dbReference type="Pfam" id="PF01909">
    <property type="entry name" value="NTP_transf_2"/>
    <property type="match status" value="1"/>
</dbReference>
<organism evidence="2 3">
    <name type="scientific">Staphylothermus hellenicus (strain DSM 12710 / JCM 10830 / BK20S6-10-b1 / P8)</name>
    <dbReference type="NCBI Taxonomy" id="591019"/>
    <lineage>
        <taxon>Archaea</taxon>
        <taxon>Thermoproteota</taxon>
        <taxon>Thermoprotei</taxon>
        <taxon>Desulfurococcales</taxon>
        <taxon>Desulfurococcaceae</taxon>
        <taxon>Staphylothermus</taxon>
    </lineage>
</organism>
<reference evidence="2 3" key="2">
    <citation type="journal article" date="2011" name="Stand. Genomic Sci.">
        <title>Complete genome sequence of Staphylothermus hellenicus P8.</title>
        <authorList>
            <person name="Anderson I."/>
            <person name="Wirth R."/>
            <person name="Lucas S."/>
            <person name="Copeland A."/>
            <person name="Lapidus A."/>
            <person name="Cheng J.F."/>
            <person name="Goodwin L."/>
            <person name="Pitluck S."/>
            <person name="Davenport K."/>
            <person name="Detter J.C."/>
            <person name="Han C."/>
            <person name="Tapia R."/>
            <person name="Land M."/>
            <person name="Hauser L."/>
            <person name="Pati A."/>
            <person name="Mikhailova N."/>
            <person name="Woyke T."/>
            <person name="Klenk H.P."/>
            <person name="Kyrpides N."/>
            <person name="Ivanova N."/>
        </authorList>
    </citation>
    <scope>NUCLEOTIDE SEQUENCE [LARGE SCALE GENOMIC DNA]</scope>
    <source>
        <strain evidence="3">DSM 12710 / JCM 10830 / BK20S6-10-b1 / P8</strain>
    </source>
</reference>
<dbReference type="AlphaFoldDB" id="D7DAP5"/>
<dbReference type="CDD" id="cd05403">
    <property type="entry name" value="NT_KNTase_like"/>
    <property type="match status" value="1"/>
</dbReference>
<dbReference type="HOGENOM" id="CLU_131320_0_0_2"/>
<proteinExistence type="predicted"/>
<dbReference type="InterPro" id="IPR043519">
    <property type="entry name" value="NT_sf"/>
</dbReference>